<keyword evidence="1 5" id="KW-0732">Signal</keyword>
<gene>
    <name evidence="7" type="ORF">MRS75_08085</name>
</gene>
<organism evidence="7 8">
    <name type="scientific">Ferirhizobium litorale</name>
    <dbReference type="NCBI Taxonomy" id="2927786"/>
    <lineage>
        <taxon>Bacteria</taxon>
        <taxon>Pseudomonadati</taxon>
        <taxon>Pseudomonadota</taxon>
        <taxon>Alphaproteobacteria</taxon>
        <taxon>Hyphomicrobiales</taxon>
        <taxon>Rhizobiaceae</taxon>
        <taxon>Ferirhizobium</taxon>
    </lineage>
</organism>
<dbReference type="Proteomes" id="UP001161580">
    <property type="component" value="Unassembled WGS sequence"/>
</dbReference>
<comment type="caution">
    <text evidence="7">The sequence shown here is derived from an EMBL/GenBank/DDBJ whole genome shotgun (WGS) entry which is preliminary data.</text>
</comment>
<dbReference type="RefSeq" id="WP_311785938.1">
    <property type="nucleotide sequence ID" value="NZ_JALDYY010000003.1"/>
</dbReference>
<keyword evidence="8" id="KW-1185">Reference proteome</keyword>
<dbReference type="InterPro" id="IPR018660">
    <property type="entry name" value="MliC"/>
</dbReference>
<proteinExistence type="predicted"/>
<evidence type="ECO:0000256" key="2">
    <source>
        <dbReference type="ARBA" id="ARBA00023136"/>
    </source>
</evidence>
<dbReference type="InterPro" id="IPR036328">
    <property type="entry name" value="MliC_sf"/>
</dbReference>
<sequence>MCMSCLRQFAGFALPLTLACAPVAALATDPPVEIPLDKPIFTVTYGCDSGQTIVVRYDNSNAEKPTARLEYKDRTFKLYNVISGSGARYATEQGLAPDKGLQWWTKGDGATLSEMLMDHTAPEPTLIETCRAKSAE</sequence>
<evidence type="ECO:0000256" key="3">
    <source>
        <dbReference type="ARBA" id="ARBA00023139"/>
    </source>
</evidence>
<evidence type="ECO:0000256" key="5">
    <source>
        <dbReference type="SAM" id="SignalP"/>
    </source>
</evidence>
<evidence type="ECO:0000313" key="7">
    <source>
        <dbReference type="EMBL" id="MDI7922047.1"/>
    </source>
</evidence>
<dbReference type="PROSITE" id="PS51257">
    <property type="entry name" value="PROKAR_LIPOPROTEIN"/>
    <property type="match status" value="1"/>
</dbReference>
<dbReference type="EMBL" id="JALDYZ010000003">
    <property type="protein sequence ID" value="MDI7922047.1"/>
    <property type="molecule type" value="Genomic_DNA"/>
</dbReference>
<keyword evidence="3" id="KW-0564">Palmitate</keyword>
<feature type="domain" description="C-type lysozyme inhibitor" evidence="6">
    <location>
        <begin position="45"/>
        <end position="114"/>
    </location>
</feature>
<reference evidence="7" key="1">
    <citation type="submission" date="2022-03" db="EMBL/GenBank/DDBJ databases">
        <title>Fererhizobium litorale gen. nov., sp. nov., isolated from sandy sediments of the Sea of Japan seashore.</title>
        <authorList>
            <person name="Romanenko L."/>
            <person name="Kurilenko V."/>
            <person name="Otstavnykh N."/>
            <person name="Svetashev V."/>
            <person name="Tekutyeva L."/>
            <person name="Isaeva M."/>
            <person name="Mikhailov V."/>
        </authorList>
    </citation>
    <scope>NUCLEOTIDE SEQUENCE</scope>
    <source>
        <strain evidence="7">KMM 9576</strain>
    </source>
</reference>
<evidence type="ECO:0000256" key="4">
    <source>
        <dbReference type="ARBA" id="ARBA00023288"/>
    </source>
</evidence>
<evidence type="ECO:0000313" key="8">
    <source>
        <dbReference type="Proteomes" id="UP001161580"/>
    </source>
</evidence>
<dbReference type="Pfam" id="PF09864">
    <property type="entry name" value="MliC"/>
    <property type="match status" value="1"/>
</dbReference>
<dbReference type="SUPFAM" id="SSF141488">
    <property type="entry name" value="YdhA-like"/>
    <property type="match status" value="1"/>
</dbReference>
<keyword evidence="4" id="KW-0449">Lipoprotein</keyword>
<accession>A0AAE3U1V7</accession>
<feature type="signal peptide" evidence="5">
    <location>
        <begin position="1"/>
        <end position="27"/>
    </location>
</feature>
<keyword evidence="2" id="KW-0472">Membrane</keyword>
<feature type="chain" id="PRO_5042092557" evidence="5">
    <location>
        <begin position="28"/>
        <end position="136"/>
    </location>
</feature>
<protein>
    <submittedName>
        <fullName evidence="7">MliC family protein</fullName>
    </submittedName>
</protein>
<dbReference type="AlphaFoldDB" id="A0AAE3U1V7"/>
<evidence type="ECO:0000259" key="6">
    <source>
        <dbReference type="Pfam" id="PF09864"/>
    </source>
</evidence>
<evidence type="ECO:0000256" key="1">
    <source>
        <dbReference type="ARBA" id="ARBA00022729"/>
    </source>
</evidence>
<name>A0AAE3U1V7_9HYPH</name>
<dbReference type="Gene3D" id="2.40.128.200">
    <property type="match status" value="1"/>
</dbReference>